<name>A0A1S1Z1V4_FLAPC</name>
<dbReference type="EMBL" id="JRYR02000001">
    <property type="protein sequence ID" value="OHX67222.1"/>
    <property type="molecule type" value="Genomic_DNA"/>
</dbReference>
<sequence>MSSMLFAQTDEIKKLNAEEYSQDEYLILEMLGPQYTMSLEKTISELNWGLASHIEDEALLEETTKVSEVYVYSAEDFRLVHYHNGDVHNVDLDQIAKKADLIMSSEGTYYYVLRD</sequence>
<evidence type="ECO:0000313" key="1">
    <source>
        <dbReference type="EMBL" id="OHX67222.1"/>
    </source>
</evidence>
<comment type="caution">
    <text evidence="1">The sequence shown here is derived from an EMBL/GenBank/DDBJ whole genome shotgun (WGS) entry which is preliminary data.</text>
</comment>
<organism evidence="1 2">
    <name type="scientific">Flammeovirga pacifica</name>
    <dbReference type="NCBI Taxonomy" id="915059"/>
    <lineage>
        <taxon>Bacteria</taxon>
        <taxon>Pseudomonadati</taxon>
        <taxon>Bacteroidota</taxon>
        <taxon>Cytophagia</taxon>
        <taxon>Cytophagales</taxon>
        <taxon>Flammeovirgaceae</taxon>
        <taxon>Flammeovirga</taxon>
    </lineage>
</organism>
<proteinExistence type="predicted"/>
<accession>A0A1S1Z1V4</accession>
<dbReference type="AlphaFoldDB" id="A0A1S1Z1V4"/>
<protein>
    <submittedName>
        <fullName evidence="1">Uncharacterized protein</fullName>
    </submittedName>
</protein>
<reference evidence="1 2" key="1">
    <citation type="journal article" date="2012" name="Int. J. Syst. Evol. Microbiol.">
        <title>Flammeovirga pacifica sp. nov., isolated from deep-sea sediment.</title>
        <authorList>
            <person name="Xu H."/>
            <person name="Fu Y."/>
            <person name="Yang N."/>
            <person name="Ding Z."/>
            <person name="Lai Q."/>
            <person name="Zeng R."/>
        </authorList>
    </citation>
    <scope>NUCLEOTIDE SEQUENCE [LARGE SCALE GENOMIC DNA]</scope>
    <source>
        <strain evidence="2">DSM 24597 / LMG 26175 / WPAGA1</strain>
    </source>
</reference>
<evidence type="ECO:0000313" key="2">
    <source>
        <dbReference type="Proteomes" id="UP000179797"/>
    </source>
</evidence>
<dbReference type="Proteomes" id="UP000179797">
    <property type="component" value="Unassembled WGS sequence"/>
</dbReference>
<gene>
    <name evidence="1" type="ORF">NH26_13155</name>
</gene>
<dbReference type="STRING" id="915059.NH26_13155"/>
<keyword evidence="2" id="KW-1185">Reference proteome</keyword>